<dbReference type="STRING" id="1227454.C446_10170"/>
<dbReference type="Pfam" id="PF03703">
    <property type="entry name" value="bPH_2"/>
    <property type="match status" value="1"/>
</dbReference>
<keyword evidence="1" id="KW-1133">Transmembrane helix</keyword>
<organism evidence="3 4">
    <name type="scientific">Halobiforma nitratireducens JCM 10879</name>
    <dbReference type="NCBI Taxonomy" id="1227454"/>
    <lineage>
        <taxon>Archaea</taxon>
        <taxon>Methanobacteriati</taxon>
        <taxon>Methanobacteriota</taxon>
        <taxon>Stenosarchaea group</taxon>
        <taxon>Halobacteria</taxon>
        <taxon>Halobacteriales</taxon>
        <taxon>Natrialbaceae</taxon>
        <taxon>Halobiforma</taxon>
    </lineage>
</organism>
<dbReference type="eggNOG" id="arCOG04619">
    <property type="taxonomic scope" value="Archaea"/>
</dbReference>
<dbReference type="EMBL" id="AOMA01000099">
    <property type="protein sequence ID" value="EMA38207.1"/>
    <property type="molecule type" value="Genomic_DNA"/>
</dbReference>
<feature type="domain" description="YdbS-like PH" evidence="2">
    <location>
        <begin position="67"/>
        <end position="146"/>
    </location>
</feature>
<sequence length="155" mass="17199">MELPLLEDEEVIVDTRPTWWAWAVHLAIAGLFALLGVAIATQDLAVGFFVLVLAAAVGGYAWYRRNRVRYLVTDRRIVVIAGFSTKTTSETWVEDVRGLRTKTTAFSRNQGYGTISVSHAISSGSFGWGNGLRLRGVPEFESVAAAIRRQQSRRK</sequence>
<accession>M0LX96</accession>
<evidence type="ECO:0000259" key="2">
    <source>
        <dbReference type="Pfam" id="PF03703"/>
    </source>
</evidence>
<evidence type="ECO:0000256" key="1">
    <source>
        <dbReference type="SAM" id="Phobius"/>
    </source>
</evidence>
<evidence type="ECO:0000313" key="3">
    <source>
        <dbReference type="EMBL" id="EMA38207.1"/>
    </source>
</evidence>
<feature type="transmembrane region" description="Helical" evidence="1">
    <location>
        <begin position="20"/>
        <end position="37"/>
    </location>
</feature>
<dbReference type="Proteomes" id="UP000011607">
    <property type="component" value="Unassembled WGS sequence"/>
</dbReference>
<dbReference type="PANTHER" id="PTHR37938">
    <property type="entry name" value="BLL0215 PROTEIN"/>
    <property type="match status" value="1"/>
</dbReference>
<name>M0LX96_9EURY</name>
<proteinExistence type="predicted"/>
<dbReference type="InterPro" id="IPR005182">
    <property type="entry name" value="YdbS-like_PH"/>
</dbReference>
<dbReference type="PANTHER" id="PTHR37938:SF1">
    <property type="entry name" value="BLL0215 PROTEIN"/>
    <property type="match status" value="1"/>
</dbReference>
<comment type="caution">
    <text evidence="3">The sequence shown here is derived from an EMBL/GenBank/DDBJ whole genome shotgun (WGS) entry which is preliminary data.</text>
</comment>
<gene>
    <name evidence="3" type="ORF">C446_10170</name>
</gene>
<keyword evidence="1" id="KW-0812">Transmembrane</keyword>
<protein>
    <recommendedName>
        <fullName evidence="2">YdbS-like PH domain-containing protein</fullName>
    </recommendedName>
</protein>
<reference evidence="3 4" key="1">
    <citation type="journal article" date="2014" name="PLoS Genet.">
        <title>Phylogenetically driven sequencing of extremely halophilic archaea reveals strategies for static and dynamic osmo-response.</title>
        <authorList>
            <person name="Becker E.A."/>
            <person name="Seitzer P.M."/>
            <person name="Tritt A."/>
            <person name="Larsen D."/>
            <person name="Krusor M."/>
            <person name="Yao A.I."/>
            <person name="Wu D."/>
            <person name="Madern D."/>
            <person name="Eisen J.A."/>
            <person name="Darling A.E."/>
            <person name="Facciotti M.T."/>
        </authorList>
    </citation>
    <scope>NUCLEOTIDE SEQUENCE [LARGE SCALE GENOMIC DNA]</scope>
    <source>
        <strain evidence="3 4">JCM 10879</strain>
    </source>
</reference>
<dbReference type="AlphaFoldDB" id="M0LX96"/>
<feature type="transmembrane region" description="Helical" evidence="1">
    <location>
        <begin position="44"/>
        <end position="63"/>
    </location>
</feature>
<keyword evidence="1" id="KW-0472">Membrane</keyword>
<keyword evidence="4" id="KW-1185">Reference proteome</keyword>
<evidence type="ECO:0000313" key="4">
    <source>
        <dbReference type="Proteomes" id="UP000011607"/>
    </source>
</evidence>